<organism evidence="1 2">
    <name type="scientific">Larimichthys crocea</name>
    <name type="common">Large yellow croaker</name>
    <name type="synonym">Pseudosciaena crocea</name>
    <dbReference type="NCBI Taxonomy" id="215358"/>
    <lineage>
        <taxon>Eukaryota</taxon>
        <taxon>Metazoa</taxon>
        <taxon>Chordata</taxon>
        <taxon>Craniata</taxon>
        <taxon>Vertebrata</taxon>
        <taxon>Euteleostomi</taxon>
        <taxon>Actinopterygii</taxon>
        <taxon>Neopterygii</taxon>
        <taxon>Teleostei</taxon>
        <taxon>Neoteleostei</taxon>
        <taxon>Acanthomorphata</taxon>
        <taxon>Eupercaria</taxon>
        <taxon>Sciaenidae</taxon>
        <taxon>Larimichthys</taxon>
    </lineage>
</organism>
<name>A0ACD3R3H8_LARCR</name>
<evidence type="ECO:0000313" key="2">
    <source>
        <dbReference type="Proteomes" id="UP000793456"/>
    </source>
</evidence>
<proteinExistence type="predicted"/>
<sequence length="452" mass="50028">MSKGPAVGIDLGTTYSCVGVFQHGKVEIIANDQGNRTTPSYVAFTDSERLIGDAAKNQVAMNPTNTVFDAKRLIGRRFEDSVVQSDMKHWPFNVISDSGRPKVEVEYKGETKSFYPEEISSMVLIKMKEIAEAYLGKSVSNAVITVPAYFNDSQRQATKDAGTISGLNVLRIINEPTAAAIAYGLDKKLEILISVARTFDNRMVNHFIAEFKRKYKKDISDNKRAVRRLRTACERAKRTLSSSTQASIEIDSLYEGVDFYTSITRARFEELNADLFRGTLDPVEKSLRDAKMDKAQIHDIVLVGGSTRIPKIQKLLQDFFNGKELNKSINPDEAVAYGAAVQAAILSGDKSENVQDLLLLDVTPLSLGIETAGGVMTVLIKRNTTIPTKQTQTFTTYSDNQPGVLIQVYEGERAMTKDNNLLGKFELTGIPPAPRGVPQIEVTFDIDCQRHP</sequence>
<protein>
    <submittedName>
        <fullName evidence="1">Uncharacterized protein</fullName>
    </submittedName>
</protein>
<evidence type="ECO:0000313" key="1">
    <source>
        <dbReference type="EMBL" id="TMS13908.1"/>
    </source>
</evidence>
<keyword evidence="2" id="KW-1185">Reference proteome</keyword>
<accession>A0ACD3R3H8</accession>
<dbReference type="EMBL" id="CM011683">
    <property type="protein sequence ID" value="TMS13908.1"/>
    <property type="molecule type" value="Genomic_DNA"/>
</dbReference>
<comment type="caution">
    <text evidence="1">The sequence shown here is derived from an EMBL/GenBank/DDBJ whole genome shotgun (WGS) entry which is preliminary data.</text>
</comment>
<reference evidence="1" key="1">
    <citation type="submission" date="2018-11" db="EMBL/GenBank/DDBJ databases">
        <title>The sequence and de novo assembly of Larimichthys crocea genome using PacBio and Hi-C technologies.</title>
        <authorList>
            <person name="Xu P."/>
            <person name="Chen B."/>
            <person name="Zhou Z."/>
            <person name="Ke Q."/>
            <person name="Wu Y."/>
            <person name="Bai H."/>
            <person name="Pu F."/>
        </authorList>
    </citation>
    <scope>NUCLEOTIDE SEQUENCE</scope>
    <source>
        <tissue evidence="1">Muscle</tissue>
    </source>
</reference>
<dbReference type="Proteomes" id="UP000793456">
    <property type="component" value="Chromosome X"/>
</dbReference>
<gene>
    <name evidence="1" type="ORF">E3U43_022388</name>
</gene>